<evidence type="ECO:0008006" key="3">
    <source>
        <dbReference type="Google" id="ProtNLM"/>
    </source>
</evidence>
<accession>A0A674PBM7</accession>
<organism evidence="1 2">
    <name type="scientific">Takifugu rubripes</name>
    <name type="common">Japanese pufferfish</name>
    <name type="synonym">Fugu rubripes</name>
    <dbReference type="NCBI Taxonomy" id="31033"/>
    <lineage>
        <taxon>Eukaryota</taxon>
        <taxon>Metazoa</taxon>
        <taxon>Chordata</taxon>
        <taxon>Craniata</taxon>
        <taxon>Vertebrata</taxon>
        <taxon>Euteleostomi</taxon>
        <taxon>Actinopterygii</taxon>
        <taxon>Neopterygii</taxon>
        <taxon>Teleostei</taxon>
        <taxon>Neoteleostei</taxon>
        <taxon>Acanthomorphata</taxon>
        <taxon>Eupercaria</taxon>
        <taxon>Tetraodontiformes</taxon>
        <taxon>Tetradontoidea</taxon>
        <taxon>Tetraodontidae</taxon>
        <taxon>Takifugu</taxon>
    </lineage>
</organism>
<dbReference type="Gene3D" id="2.30.30.850">
    <property type="match status" value="1"/>
</dbReference>
<dbReference type="Proteomes" id="UP000005226">
    <property type="component" value="Chromosome 4"/>
</dbReference>
<protein>
    <recommendedName>
        <fullName evidence="3">Murine leukemia virus integrase C-terminal domain-containing protein</fullName>
    </recommendedName>
</protein>
<dbReference type="AlphaFoldDB" id="A0A674PBM7"/>
<dbReference type="Ensembl" id="ENSTRUT00000076074.1">
    <property type="protein sequence ID" value="ENSTRUP00000083009.1"/>
    <property type="gene ID" value="ENSTRUG00000027017.1"/>
</dbReference>
<dbReference type="GeneTree" id="ENSGT00990000210310"/>
<evidence type="ECO:0000313" key="1">
    <source>
        <dbReference type="Ensembl" id="ENSTRUP00000083009.1"/>
    </source>
</evidence>
<reference evidence="1" key="3">
    <citation type="submission" date="2025-09" db="UniProtKB">
        <authorList>
            <consortium name="Ensembl"/>
        </authorList>
    </citation>
    <scope>IDENTIFICATION</scope>
</reference>
<proteinExistence type="predicted"/>
<keyword evidence="2" id="KW-1185">Reference proteome</keyword>
<name>A0A674PBM7_TAKRU</name>
<reference evidence="1" key="2">
    <citation type="submission" date="2025-08" db="UniProtKB">
        <authorList>
            <consortium name="Ensembl"/>
        </authorList>
    </citation>
    <scope>IDENTIFICATION</scope>
</reference>
<dbReference type="InParanoid" id="A0A674PBM7"/>
<evidence type="ECO:0000313" key="2">
    <source>
        <dbReference type="Proteomes" id="UP000005226"/>
    </source>
</evidence>
<sequence>MFKLLNHMSTSLFLQEPSLAQKKPELIGEKSLLLKVLKRKCQEPQWTRPFRVVICTHTAVQLQGKGRMWYDLSQCAKVPKGALDQEEEKGSALLDTTTQNKVNRNSLVSVYAI</sequence>
<reference evidence="1 2" key="1">
    <citation type="journal article" date="2011" name="Genome Biol. Evol.">
        <title>Integration of the genetic map and genome assembly of fugu facilitates insights into distinct features of genome evolution in teleosts and mammals.</title>
        <authorList>
            <person name="Kai W."/>
            <person name="Kikuchi K."/>
            <person name="Tohari S."/>
            <person name="Chew A.K."/>
            <person name="Tay A."/>
            <person name="Fujiwara A."/>
            <person name="Hosoya S."/>
            <person name="Suetake H."/>
            <person name="Naruse K."/>
            <person name="Brenner S."/>
            <person name="Suzuki Y."/>
            <person name="Venkatesh B."/>
        </authorList>
    </citation>
    <scope>NUCLEOTIDE SEQUENCE [LARGE SCALE GENOMIC DNA]</scope>
</reference>